<dbReference type="AlphaFoldDB" id="A0A7I4Z3P0"/>
<keyword evidence="3" id="KW-1185">Reference proteome</keyword>
<feature type="compositionally biased region" description="Polar residues" evidence="1">
    <location>
        <begin position="384"/>
        <end position="396"/>
    </location>
</feature>
<feature type="domain" description="DUF1758" evidence="2">
    <location>
        <begin position="573"/>
        <end position="717"/>
    </location>
</feature>
<reference evidence="4" key="1">
    <citation type="submission" date="2020-12" db="UniProtKB">
        <authorList>
            <consortium name="WormBaseParasite"/>
        </authorList>
    </citation>
    <scope>IDENTIFICATION</scope>
    <source>
        <strain evidence="4">MHco3</strain>
    </source>
</reference>
<proteinExistence type="predicted"/>
<feature type="region of interest" description="Disordered" evidence="1">
    <location>
        <begin position="485"/>
        <end position="509"/>
    </location>
</feature>
<protein>
    <submittedName>
        <fullName evidence="4">DUF1758 domain-containing protein</fullName>
    </submittedName>
</protein>
<feature type="compositionally biased region" description="Polar residues" evidence="1">
    <location>
        <begin position="498"/>
        <end position="509"/>
    </location>
</feature>
<evidence type="ECO:0000313" key="3">
    <source>
        <dbReference type="Proteomes" id="UP000025227"/>
    </source>
</evidence>
<dbReference type="PANTHER" id="PTHR47331">
    <property type="entry name" value="PHD-TYPE DOMAIN-CONTAINING PROTEIN"/>
    <property type="match status" value="1"/>
</dbReference>
<evidence type="ECO:0000313" key="4">
    <source>
        <dbReference type="WBParaSite" id="HCON_00179250-00001"/>
    </source>
</evidence>
<evidence type="ECO:0000259" key="2">
    <source>
        <dbReference type="Pfam" id="PF05585"/>
    </source>
</evidence>
<sequence>MSPPEDSTQLRRQIGLFKKLLQRYTSTSTSILKAYQVSPEAHQVDHLDNDELETLRQEISSVRKRLLNTHEKITKLHDEWSTLQHSDANESTIFDEYIAKYGDYRASITAAANQLEQLDYLMNALDQEYTKRKLHIPSDSSDSASHDDNVGKWNSAPSFALQSGLLPSSPAVPPDPTLLNFVDASILSKLDLPTFDGNLLDYPEFWARSVTLVDNKPQLDDTTKFSLLKSCLRGRALQSIQGLSLTAANYKIAVDILKTHYDDKVTMKHILFTKLAQLPACDPEGRQLPTFYNRMFSLVRQFCNGGDDSKETALGALLLNKLPVRVRSQIYDRTSNSHNVTPSELLHLLTDIVRKDSTLFKIEFHSRRSSEAKNVDYVFHSTTRSVRPPSNGTITRSTEKQHNPKKTGKSCPYCKSAFRGAMDCNVFTTTKQRWAQTKVLRLCHNCLSSAHITRECSSKYSCRYCSQRHHSSLCRQFEHQSPLRNLPSRLSSTTTNNQAKNDQQQRFRPSKLNSHTISVAEPTPQCAPVADISECMKQDATNPAAITYSSSQLLATASPTSQAALMCTEVSLFNPSDPSKRIAVTAFLDSGSSKSYITDVVADRLNLDTITMEDIVVSTFGSTSSLKLKCGNHNVGMVTTKGPKHLQVKSVPTITGNLLQIQINQEVSSGNSTFSQCKPSILIGNDYFWDVVLSDDFFYRRLPNGYRLLHTTIGDVIINEALDFNHVNYYTSVISNETDLDNPRNHDELCELVSNFWKLETIGITDDPTKSDDDECLNYFNDTITYDQRQNRYFVKLPFKSDPAQLPNNFSLAFSRLRSQVKFLQQRPDYLEKYHAVIKNQAELGIIEEVPSDHLSKPSHYLSHHGVVKKDGNDKKNRCVYDGSAKVTGQ</sequence>
<dbReference type="PANTHER" id="PTHR47331:SF5">
    <property type="entry name" value="RIBONUCLEASE H"/>
    <property type="match status" value="1"/>
</dbReference>
<name>A0A7I4Z3P0_HAECO</name>
<feature type="compositionally biased region" description="Low complexity" evidence="1">
    <location>
        <begin position="485"/>
        <end position="497"/>
    </location>
</feature>
<accession>A0A7I4Z3P0</accession>
<dbReference type="InterPro" id="IPR005312">
    <property type="entry name" value="DUF1759"/>
</dbReference>
<organism evidence="3 4">
    <name type="scientific">Haemonchus contortus</name>
    <name type="common">Barber pole worm</name>
    <dbReference type="NCBI Taxonomy" id="6289"/>
    <lineage>
        <taxon>Eukaryota</taxon>
        <taxon>Metazoa</taxon>
        <taxon>Ecdysozoa</taxon>
        <taxon>Nematoda</taxon>
        <taxon>Chromadorea</taxon>
        <taxon>Rhabditida</taxon>
        <taxon>Rhabditina</taxon>
        <taxon>Rhabditomorpha</taxon>
        <taxon>Strongyloidea</taxon>
        <taxon>Trichostrongylidae</taxon>
        <taxon>Haemonchus</taxon>
    </lineage>
</organism>
<dbReference type="Pfam" id="PF03564">
    <property type="entry name" value="DUF1759"/>
    <property type="match status" value="1"/>
</dbReference>
<dbReference type="WBParaSite" id="HCON_00179250-00001">
    <property type="protein sequence ID" value="HCON_00179250-00001"/>
    <property type="gene ID" value="HCON_00179250"/>
</dbReference>
<dbReference type="OrthoDB" id="5869984at2759"/>
<feature type="region of interest" description="Disordered" evidence="1">
    <location>
        <begin position="384"/>
        <end position="408"/>
    </location>
</feature>
<dbReference type="Proteomes" id="UP000025227">
    <property type="component" value="Unplaced"/>
</dbReference>
<dbReference type="InterPro" id="IPR008737">
    <property type="entry name" value="DUF1758"/>
</dbReference>
<dbReference type="OMA" id="LDYPEFW"/>
<evidence type="ECO:0000256" key="1">
    <source>
        <dbReference type="SAM" id="MobiDB-lite"/>
    </source>
</evidence>
<dbReference type="Pfam" id="PF05585">
    <property type="entry name" value="DUF1758"/>
    <property type="match status" value="1"/>
</dbReference>